<name>L8WYD0_THACA</name>
<evidence type="ECO:0000313" key="2">
    <source>
        <dbReference type="EMBL" id="ELU43020.1"/>
    </source>
</evidence>
<protein>
    <submittedName>
        <fullName evidence="2">Uncharacterized protein</fullName>
    </submittedName>
</protein>
<dbReference type="EMBL" id="AFRT01000629">
    <property type="protein sequence ID" value="ELU43020.1"/>
    <property type="molecule type" value="Genomic_DNA"/>
</dbReference>
<evidence type="ECO:0000313" key="3">
    <source>
        <dbReference type="Proteomes" id="UP000011668"/>
    </source>
</evidence>
<feature type="region of interest" description="Disordered" evidence="1">
    <location>
        <begin position="27"/>
        <end position="52"/>
    </location>
</feature>
<comment type="caution">
    <text evidence="2">The sequence shown here is derived from an EMBL/GenBank/DDBJ whole genome shotgun (WGS) entry which is preliminary data.</text>
</comment>
<feature type="compositionally biased region" description="Basic and acidic residues" evidence="1">
    <location>
        <begin position="33"/>
        <end position="52"/>
    </location>
</feature>
<accession>L8WYD0</accession>
<keyword evidence="3" id="KW-1185">Reference proteome</keyword>
<sequence>MRKSINYSISRAAYLFFSLSHVVLPSPNTPPENESRSEKVALADSERLRPLL</sequence>
<dbReference type="HOGENOM" id="CLU_3088942_0_0_1"/>
<dbReference type="Proteomes" id="UP000011668">
    <property type="component" value="Unassembled WGS sequence"/>
</dbReference>
<evidence type="ECO:0000256" key="1">
    <source>
        <dbReference type="SAM" id="MobiDB-lite"/>
    </source>
</evidence>
<gene>
    <name evidence="2" type="ORF">AG1IA_02954</name>
</gene>
<dbReference type="AlphaFoldDB" id="L8WYD0"/>
<organism evidence="2 3">
    <name type="scientific">Thanatephorus cucumeris (strain AG1-IA)</name>
    <name type="common">Rice sheath blight fungus</name>
    <name type="synonym">Rhizoctonia solani</name>
    <dbReference type="NCBI Taxonomy" id="983506"/>
    <lineage>
        <taxon>Eukaryota</taxon>
        <taxon>Fungi</taxon>
        <taxon>Dikarya</taxon>
        <taxon>Basidiomycota</taxon>
        <taxon>Agaricomycotina</taxon>
        <taxon>Agaricomycetes</taxon>
        <taxon>Cantharellales</taxon>
        <taxon>Ceratobasidiaceae</taxon>
        <taxon>Rhizoctonia</taxon>
        <taxon>Rhizoctonia solani AG-1</taxon>
    </lineage>
</organism>
<reference evidence="2 3" key="1">
    <citation type="journal article" date="2013" name="Nat. Commun.">
        <title>The evolution and pathogenic mechanisms of the rice sheath blight pathogen.</title>
        <authorList>
            <person name="Zheng A."/>
            <person name="Lin R."/>
            <person name="Xu L."/>
            <person name="Qin P."/>
            <person name="Tang C."/>
            <person name="Ai P."/>
            <person name="Zhang D."/>
            <person name="Liu Y."/>
            <person name="Sun Z."/>
            <person name="Feng H."/>
            <person name="Wang Y."/>
            <person name="Chen Y."/>
            <person name="Liang X."/>
            <person name="Fu R."/>
            <person name="Li Q."/>
            <person name="Zhang J."/>
            <person name="Yu X."/>
            <person name="Xie Z."/>
            <person name="Ding L."/>
            <person name="Guan P."/>
            <person name="Tang J."/>
            <person name="Liang Y."/>
            <person name="Wang S."/>
            <person name="Deng Q."/>
            <person name="Li S."/>
            <person name="Zhu J."/>
            <person name="Wang L."/>
            <person name="Liu H."/>
            <person name="Li P."/>
        </authorList>
    </citation>
    <scope>NUCLEOTIDE SEQUENCE [LARGE SCALE GENOMIC DNA]</scope>
    <source>
        <strain evidence="3">AG-1 IA</strain>
    </source>
</reference>
<proteinExistence type="predicted"/>